<feature type="transmembrane region" description="Helical" evidence="1">
    <location>
        <begin position="34"/>
        <end position="53"/>
    </location>
</feature>
<feature type="transmembrane region" description="Helical" evidence="1">
    <location>
        <begin position="7"/>
        <end position="28"/>
    </location>
</feature>
<name>A0A1H2WB95_9BACL</name>
<keyword evidence="1" id="KW-0472">Membrane</keyword>
<dbReference type="AlphaFoldDB" id="A0A1H2WB95"/>
<evidence type="ECO:0000313" key="3">
    <source>
        <dbReference type="Proteomes" id="UP000182589"/>
    </source>
</evidence>
<sequence>MSVPVRLMFFGIALFTMALLAAGAMLMAVGHHGWLSALSYVIGILLAGVGFMLRRRFIKPTAAE</sequence>
<dbReference type="EMBL" id="FNOJ01000014">
    <property type="protein sequence ID" value="SDW77756.1"/>
    <property type="molecule type" value="Genomic_DNA"/>
</dbReference>
<keyword evidence="1" id="KW-0812">Transmembrane</keyword>
<organism evidence="2 3">
    <name type="scientific">Alicyclobacillus hesperidum</name>
    <dbReference type="NCBI Taxonomy" id="89784"/>
    <lineage>
        <taxon>Bacteria</taxon>
        <taxon>Bacillati</taxon>
        <taxon>Bacillota</taxon>
        <taxon>Bacilli</taxon>
        <taxon>Bacillales</taxon>
        <taxon>Alicyclobacillaceae</taxon>
        <taxon>Alicyclobacillus</taxon>
    </lineage>
</organism>
<keyword evidence="1" id="KW-1133">Transmembrane helix</keyword>
<keyword evidence="3" id="KW-1185">Reference proteome</keyword>
<protein>
    <submittedName>
        <fullName evidence="2">Uncharacterized protein</fullName>
    </submittedName>
</protein>
<accession>A0A1H2WB95</accession>
<gene>
    <name evidence="2" type="ORF">SAMN04489725_11439</name>
</gene>
<reference evidence="3" key="1">
    <citation type="submission" date="2016-10" db="EMBL/GenBank/DDBJ databases">
        <authorList>
            <person name="Varghese N."/>
        </authorList>
    </citation>
    <scope>NUCLEOTIDE SEQUENCE [LARGE SCALE GENOMIC DNA]</scope>
    <source>
        <strain evidence="3">DSM 12489</strain>
    </source>
</reference>
<dbReference type="Proteomes" id="UP000182589">
    <property type="component" value="Unassembled WGS sequence"/>
</dbReference>
<evidence type="ECO:0000256" key="1">
    <source>
        <dbReference type="SAM" id="Phobius"/>
    </source>
</evidence>
<dbReference type="RefSeq" id="WP_006446512.1">
    <property type="nucleotide sequence ID" value="NZ_FNOJ01000014.1"/>
</dbReference>
<dbReference type="STRING" id="89784.SAMN04489725_11439"/>
<evidence type="ECO:0000313" key="2">
    <source>
        <dbReference type="EMBL" id="SDW77756.1"/>
    </source>
</evidence>
<proteinExistence type="predicted"/>